<dbReference type="PANTHER" id="PTHR30290:SF38">
    <property type="entry name" value="D,D-DIPEPTIDE-BINDING PERIPLASMIC PROTEIN DDPA-RELATED"/>
    <property type="match status" value="1"/>
</dbReference>
<dbReference type="SUPFAM" id="SSF53850">
    <property type="entry name" value="Periplasmic binding protein-like II"/>
    <property type="match status" value="1"/>
</dbReference>
<dbReference type="Proteomes" id="UP000321638">
    <property type="component" value="Unassembled WGS sequence"/>
</dbReference>
<evidence type="ECO:0000256" key="1">
    <source>
        <dbReference type="ARBA" id="ARBA00004418"/>
    </source>
</evidence>
<dbReference type="GO" id="GO:0043190">
    <property type="term" value="C:ATP-binding cassette (ABC) transporter complex"/>
    <property type="evidence" value="ECO:0007669"/>
    <property type="project" value="InterPro"/>
</dbReference>
<dbReference type="Gene3D" id="3.40.190.10">
    <property type="entry name" value="Periplasmic binding protein-like II"/>
    <property type="match status" value="1"/>
</dbReference>
<reference evidence="6 7" key="1">
    <citation type="submission" date="2019-06" db="EMBL/GenBank/DDBJ databases">
        <title>New taxonomy in bacterial strain CC-CFT640, isolated from vineyard.</title>
        <authorList>
            <person name="Lin S.-Y."/>
            <person name="Tsai C.-F."/>
            <person name="Young C.-C."/>
        </authorList>
    </citation>
    <scope>NUCLEOTIDE SEQUENCE [LARGE SCALE GENOMIC DNA]</scope>
    <source>
        <strain evidence="6 7">CC-CFT640</strain>
    </source>
</reference>
<dbReference type="OrthoDB" id="7318145at2"/>
<evidence type="ECO:0000313" key="7">
    <source>
        <dbReference type="Proteomes" id="UP000321638"/>
    </source>
</evidence>
<comment type="caution">
    <text evidence="6">The sequence shown here is derived from an EMBL/GenBank/DDBJ whole genome shotgun (WGS) entry which is preliminary data.</text>
</comment>
<dbReference type="InterPro" id="IPR023765">
    <property type="entry name" value="SBP_5_CS"/>
</dbReference>
<keyword evidence="3 4" id="KW-0732">Signal</keyword>
<evidence type="ECO:0000256" key="2">
    <source>
        <dbReference type="ARBA" id="ARBA00005695"/>
    </source>
</evidence>
<dbReference type="GO" id="GO:0015833">
    <property type="term" value="P:peptide transport"/>
    <property type="evidence" value="ECO:0007669"/>
    <property type="project" value="TreeGrafter"/>
</dbReference>
<dbReference type="AlphaFoldDB" id="A0A5C8P706"/>
<dbReference type="InterPro" id="IPR030678">
    <property type="entry name" value="Peptide/Ni-bd"/>
</dbReference>
<evidence type="ECO:0000259" key="5">
    <source>
        <dbReference type="Pfam" id="PF00496"/>
    </source>
</evidence>
<protein>
    <submittedName>
        <fullName evidence="6">ABC transporter substrate-binding protein</fullName>
    </submittedName>
</protein>
<dbReference type="PIRSF" id="PIRSF002741">
    <property type="entry name" value="MppA"/>
    <property type="match status" value="1"/>
</dbReference>
<feature type="domain" description="Solute-binding protein family 5" evidence="5">
    <location>
        <begin position="79"/>
        <end position="428"/>
    </location>
</feature>
<feature type="chain" id="PRO_5022959843" evidence="4">
    <location>
        <begin position="30"/>
        <end position="518"/>
    </location>
</feature>
<evidence type="ECO:0000256" key="4">
    <source>
        <dbReference type="SAM" id="SignalP"/>
    </source>
</evidence>
<dbReference type="PANTHER" id="PTHR30290">
    <property type="entry name" value="PERIPLASMIC BINDING COMPONENT OF ABC TRANSPORTER"/>
    <property type="match status" value="1"/>
</dbReference>
<dbReference type="PROSITE" id="PS01040">
    <property type="entry name" value="SBP_BACTERIAL_5"/>
    <property type="match status" value="1"/>
</dbReference>
<proteinExistence type="inferred from homology"/>
<dbReference type="InterPro" id="IPR000914">
    <property type="entry name" value="SBP_5_dom"/>
</dbReference>
<gene>
    <name evidence="6" type="ORF">FHP25_38595</name>
</gene>
<dbReference type="GO" id="GO:1904680">
    <property type="term" value="F:peptide transmembrane transporter activity"/>
    <property type="evidence" value="ECO:0007669"/>
    <property type="project" value="TreeGrafter"/>
</dbReference>
<dbReference type="Gene3D" id="3.10.105.10">
    <property type="entry name" value="Dipeptide-binding Protein, Domain 3"/>
    <property type="match status" value="1"/>
</dbReference>
<name>A0A5C8P706_9HYPH</name>
<dbReference type="EMBL" id="VDUZ01000079">
    <property type="protein sequence ID" value="TXL69539.1"/>
    <property type="molecule type" value="Genomic_DNA"/>
</dbReference>
<dbReference type="Gene3D" id="3.90.76.10">
    <property type="entry name" value="Dipeptide-binding Protein, Domain 1"/>
    <property type="match status" value="1"/>
</dbReference>
<dbReference type="Pfam" id="PF00496">
    <property type="entry name" value="SBP_bac_5"/>
    <property type="match status" value="1"/>
</dbReference>
<comment type="similarity">
    <text evidence="2">Belongs to the bacterial solute-binding protein 5 family.</text>
</comment>
<evidence type="ECO:0000313" key="6">
    <source>
        <dbReference type="EMBL" id="TXL69539.1"/>
    </source>
</evidence>
<accession>A0A5C8P706</accession>
<dbReference type="InterPro" id="IPR039424">
    <property type="entry name" value="SBP_5"/>
</dbReference>
<dbReference type="RefSeq" id="WP_147852352.1">
    <property type="nucleotide sequence ID" value="NZ_VDUZ01000079.1"/>
</dbReference>
<keyword evidence="7" id="KW-1185">Reference proteome</keyword>
<sequence length="518" mass="56791">MKTIATPFRLSLLALPIAAGLALPADVLAQPKQGGTVVYANLSGPGTLDPHVAASLVELEIIHHIFETLVAIDANYNTKPSLADTVTTSDDAKTFTFTLRKGVKFQNGKEMTSADVLASFERYKRISPNASVLADVERFETPDPYTFIVRLTKTNAVFVDVLKSPVYPFAIIPAEQRDKPARELDIIGTGPFTLGEWVKDSHLVLKRFDGYVADTRSPGPDGLAGRRTAYLDSVRYNFVPEANTRVAAVQSGGADVVSDIPPDLAKRLDGRPDLSVLKIFPFCMQVYVVNTQQGPTKNPLVRQAIASVVNASDTLEAMGVLGQATHSLVYASSPYYQGDAMKPYYSQNNPAKAKELLKKAGYAGEKITLQTNSNYVTMRSAILVLSEQMKAAGMNVAVDVVDWTTNASNMQRGTGTWNVSTTGFCSNPLLGPQQWKVMFYTFPHVQGDGVLDGAYDRFYTSLDPKLRVAAWADIEKRVLDQAYMIKIGDTGTIRAFNNKKVEGFTPYYLPRFWNVSVK</sequence>
<feature type="signal peptide" evidence="4">
    <location>
        <begin position="1"/>
        <end position="29"/>
    </location>
</feature>
<organism evidence="6 7">
    <name type="scientific">Vineibacter terrae</name>
    <dbReference type="NCBI Taxonomy" id="2586908"/>
    <lineage>
        <taxon>Bacteria</taxon>
        <taxon>Pseudomonadati</taxon>
        <taxon>Pseudomonadota</taxon>
        <taxon>Alphaproteobacteria</taxon>
        <taxon>Hyphomicrobiales</taxon>
        <taxon>Vineibacter</taxon>
    </lineage>
</organism>
<comment type="subcellular location">
    <subcellularLocation>
        <location evidence="1">Periplasm</location>
    </subcellularLocation>
</comment>
<dbReference type="GO" id="GO:0030288">
    <property type="term" value="C:outer membrane-bounded periplasmic space"/>
    <property type="evidence" value="ECO:0007669"/>
    <property type="project" value="UniProtKB-ARBA"/>
</dbReference>
<evidence type="ECO:0000256" key="3">
    <source>
        <dbReference type="ARBA" id="ARBA00022729"/>
    </source>
</evidence>